<dbReference type="AlphaFoldDB" id="A0A348B6C8"/>
<feature type="transmembrane region" description="Helical" evidence="6">
    <location>
        <begin position="455"/>
        <end position="475"/>
    </location>
</feature>
<dbReference type="Gene3D" id="1.10.4160.10">
    <property type="entry name" value="Hydantoin permease"/>
    <property type="match status" value="1"/>
</dbReference>
<reference evidence="8" key="1">
    <citation type="journal article" date="2014" name="Int. J. Syst. Evol. Microbiol.">
        <title>Complete genome sequence of Corynebacterium casei LMG S-19264T (=DSM 44701T), isolated from a smear-ripened cheese.</title>
        <authorList>
            <consortium name="US DOE Joint Genome Institute (JGI-PGF)"/>
            <person name="Walter F."/>
            <person name="Albersmeier A."/>
            <person name="Kalinowski J."/>
            <person name="Ruckert C."/>
        </authorList>
    </citation>
    <scope>NUCLEOTIDE SEQUENCE</scope>
    <source>
        <strain evidence="8">JCM 31740</strain>
    </source>
</reference>
<feature type="transmembrane region" description="Helical" evidence="6">
    <location>
        <begin position="345"/>
        <end position="364"/>
    </location>
</feature>
<dbReference type="KEGG" id="sacd:HS1genome_2119"/>
<dbReference type="Pfam" id="PF02133">
    <property type="entry name" value="Transp_cyt_pur"/>
    <property type="match status" value="1"/>
</dbReference>
<accession>A0A348B6C8</accession>
<feature type="transmembrane region" description="Helical" evidence="6">
    <location>
        <begin position="219"/>
        <end position="241"/>
    </location>
</feature>
<evidence type="ECO:0000313" key="7">
    <source>
        <dbReference type="EMBL" id="BBD73730.1"/>
    </source>
</evidence>
<dbReference type="EMBL" id="AP018553">
    <property type="protein sequence ID" value="BBD73730.1"/>
    <property type="molecule type" value="Genomic_DNA"/>
</dbReference>
<dbReference type="RefSeq" id="WP_126451003.1">
    <property type="nucleotide sequence ID" value="NZ_AP018553.1"/>
</dbReference>
<keyword evidence="9" id="KW-1185">Reference proteome</keyword>
<dbReference type="GO" id="GO:0005886">
    <property type="term" value="C:plasma membrane"/>
    <property type="evidence" value="ECO:0007669"/>
    <property type="project" value="TreeGrafter"/>
</dbReference>
<proteinExistence type="inferred from homology"/>
<feature type="transmembrane region" description="Helical" evidence="6">
    <location>
        <begin position="261"/>
        <end position="283"/>
    </location>
</feature>
<keyword evidence="4 6" id="KW-1133">Transmembrane helix</keyword>
<reference evidence="8" key="4">
    <citation type="submission" date="2020-09" db="EMBL/GenBank/DDBJ databases">
        <authorList>
            <person name="Sun Q."/>
            <person name="Ohkuma M."/>
        </authorList>
    </citation>
    <scope>NUCLEOTIDE SEQUENCE</scope>
    <source>
        <strain evidence="8">JCM 31740</strain>
    </source>
</reference>
<dbReference type="InterPro" id="IPR045225">
    <property type="entry name" value="Uracil/uridine/allantoin_perm"/>
</dbReference>
<organism evidence="7 9">
    <name type="scientific">Sulfodiicoccus acidiphilus</name>
    <dbReference type="NCBI Taxonomy" id="1670455"/>
    <lineage>
        <taxon>Archaea</taxon>
        <taxon>Thermoproteota</taxon>
        <taxon>Thermoprotei</taxon>
        <taxon>Sulfolobales</taxon>
        <taxon>Sulfolobaceae</taxon>
        <taxon>Sulfodiicoccus</taxon>
    </lineage>
</organism>
<dbReference type="PANTHER" id="PTHR30618">
    <property type="entry name" value="NCS1 FAMILY PURINE/PYRIMIDINE TRANSPORTER"/>
    <property type="match status" value="1"/>
</dbReference>
<dbReference type="Proteomes" id="UP000616143">
    <property type="component" value="Unassembled WGS sequence"/>
</dbReference>
<dbReference type="PANTHER" id="PTHR30618:SF0">
    <property type="entry name" value="PURINE-URACIL PERMEASE NCS1"/>
    <property type="match status" value="1"/>
</dbReference>
<evidence type="ECO:0000256" key="2">
    <source>
        <dbReference type="ARBA" id="ARBA00008974"/>
    </source>
</evidence>
<evidence type="ECO:0000313" key="8">
    <source>
        <dbReference type="EMBL" id="GGT97930.1"/>
    </source>
</evidence>
<reference evidence="9" key="2">
    <citation type="submission" date="2018-04" db="EMBL/GenBank/DDBJ databases">
        <title>Complete genome sequence of Sulfodiicoccus acidiphilus strain HS-1.</title>
        <authorList>
            <person name="Sakai H.D."/>
            <person name="Kurosawa N."/>
        </authorList>
    </citation>
    <scope>NUCLEOTIDE SEQUENCE [LARGE SCALE GENOMIC DNA]</scope>
    <source>
        <strain evidence="9">HS-1</strain>
    </source>
</reference>
<sequence length="551" mass="61998">MTEERETSERVEATKFYPDKGYLELERKFPEEKYLWNEDVHPTPVKHRTWGSWTFFAIWFGMAMEVESWALVSIGYSFGLNWFWSLVSVAAGNLIVLVPMIIQSHGGARYGIPETPLTRSRWGIYGNWIPSLLRGIIGAGWWGIDTWIISEAIGAMYLVLTHGTGLLLKLVSQNPADLPFLIATINPDLFWGVFLLTIAARLAILYVSPPRTGQKVLKVVSWTVPFVSFAGFFILFFNVMSMASWHWQPILDIPTTVSGSAFWYALIGLINANVAFWATMALSMPDYTRFAKTQFAQTAGQLPLPLLMTAIGAFGLVTTGASYVVFKTPIWDPIVLSALSISNPALAITALFLLLLGVVVVNIYADTVGPAYDFSNIYPKKLSWFAGVVIVVLVAGALQSWTYYFNAFSYVENWLLTYGALLGGVEGIIVFDYALLRRFKFELFDIFYSKGRFRYFKGVNPAAVIAFVISMILVFPPNSYLPTSISSLYPGQSWVFQDSWISAILLSGLIYTALMVFWVIPRYQPWLRGSPLKGYTSKETEEIFRGKREKN</sequence>
<evidence type="ECO:0000256" key="4">
    <source>
        <dbReference type="ARBA" id="ARBA00022989"/>
    </source>
</evidence>
<feature type="transmembrane region" description="Helical" evidence="6">
    <location>
        <begin position="416"/>
        <end position="435"/>
    </location>
</feature>
<evidence type="ECO:0000313" key="9">
    <source>
        <dbReference type="Proteomes" id="UP000276741"/>
    </source>
</evidence>
<keyword evidence="5 6" id="KW-0472">Membrane</keyword>
<feature type="transmembrane region" description="Helical" evidence="6">
    <location>
        <begin position="304"/>
        <end position="325"/>
    </location>
</feature>
<comment type="similarity">
    <text evidence="2">Belongs to the purine-cytosine permease (2.A.39) family.</text>
</comment>
<evidence type="ECO:0000256" key="1">
    <source>
        <dbReference type="ARBA" id="ARBA00004141"/>
    </source>
</evidence>
<dbReference type="Proteomes" id="UP000276741">
    <property type="component" value="Chromosome"/>
</dbReference>
<comment type="subcellular location">
    <subcellularLocation>
        <location evidence="1">Membrane</location>
        <topology evidence="1">Multi-pass membrane protein</topology>
    </subcellularLocation>
</comment>
<feature type="transmembrane region" description="Helical" evidence="6">
    <location>
        <begin position="500"/>
        <end position="520"/>
    </location>
</feature>
<feature type="transmembrane region" description="Helical" evidence="6">
    <location>
        <begin position="82"/>
        <end position="102"/>
    </location>
</feature>
<feature type="transmembrane region" description="Helical" evidence="6">
    <location>
        <begin position="384"/>
        <end position="404"/>
    </location>
</feature>
<dbReference type="GO" id="GO:0015205">
    <property type="term" value="F:nucleobase transmembrane transporter activity"/>
    <property type="evidence" value="ECO:0007669"/>
    <property type="project" value="TreeGrafter"/>
</dbReference>
<evidence type="ECO:0000256" key="6">
    <source>
        <dbReference type="SAM" id="Phobius"/>
    </source>
</evidence>
<dbReference type="EMBL" id="BMQS01000012">
    <property type="protein sequence ID" value="GGT97930.1"/>
    <property type="molecule type" value="Genomic_DNA"/>
</dbReference>
<evidence type="ECO:0000256" key="5">
    <source>
        <dbReference type="ARBA" id="ARBA00023136"/>
    </source>
</evidence>
<dbReference type="OrthoDB" id="43742at2157"/>
<evidence type="ECO:0000256" key="3">
    <source>
        <dbReference type="ARBA" id="ARBA00022692"/>
    </source>
</evidence>
<dbReference type="InterPro" id="IPR001248">
    <property type="entry name" value="Pur-cyt_permease"/>
</dbReference>
<gene>
    <name evidence="8" type="ORF">GCM10007116_14360</name>
    <name evidence="7" type="ORF">HS1genome_2119</name>
</gene>
<reference evidence="7" key="3">
    <citation type="journal article" date="2019" name="BMC Res. Notes">
        <title>Complete genome sequence of the Sulfodiicoccus acidiphilus strain HS-1T, the first crenarchaeon that lacks polB3, isolated from an acidic hot spring in Ohwaku-dani, Hakone, Japan.</title>
        <authorList>
            <person name="Sakai H.D."/>
            <person name="Kurosawa N."/>
        </authorList>
    </citation>
    <scope>NUCLEOTIDE SEQUENCE</scope>
    <source>
        <strain evidence="7">HS-1</strain>
    </source>
</reference>
<protein>
    <submittedName>
        <fullName evidence="7">Transporter</fullName>
    </submittedName>
</protein>
<keyword evidence="3 6" id="KW-0812">Transmembrane</keyword>
<feature type="transmembrane region" description="Helical" evidence="6">
    <location>
        <begin position="189"/>
        <end position="207"/>
    </location>
</feature>
<dbReference type="GeneID" id="38667577"/>
<feature type="transmembrane region" description="Helical" evidence="6">
    <location>
        <begin position="122"/>
        <end position="144"/>
    </location>
</feature>
<name>A0A348B6C8_9CREN</name>